<dbReference type="AlphaFoldDB" id="A0A851HUG2"/>
<feature type="signal peptide" evidence="6">
    <location>
        <begin position="1"/>
        <end position="23"/>
    </location>
</feature>
<name>A0A851HUG2_9GAMM</name>
<evidence type="ECO:0000256" key="2">
    <source>
        <dbReference type="ARBA" id="ARBA00005722"/>
    </source>
</evidence>
<protein>
    <submittedName>
        <fullName evidence="7">MipA/OmpV family protein</fullName>
    </submittedName>
</protein>
<evidence type="ECO:0000256" key="5">
    <source>
        <dbReference type="ARBA" id="ARBA00023237"/>
    </source>
</evidence>
<evidence type="ECO:0000256" key="6">
    <source>
        <dbReference type="SAM" id="SignalP"/>
    </source>
</evidence>
<keyword evidence="8" id="KW-1185">Reference proteome</keyword>
<evidence type="ECO:0000256" key="3">
    <source>
        <dbReference type="ARBA" id="ARBA00022729"/>
    </source>
</evidence>
<gene>
    <name evidence="7" type="ORF">HLV39_03695</name>
</gene>
<dbReference type="Proteomes" id="UP000536442">
    <property type="component" value="Unassembled WGS sequence"/>
</dbReference>
<comment type="subcellular location">
    <subcellularLocation>
        <location evidence="1">Cell outer membrane</location>
    </subcellularLocation>
</comment>
<comment type="caution">
    <text evidence="7">The sequence shown here is derived from an EMBL/GenBank/DDBJ whole genome shotgun (WGS) entry which is preliminary data.</text>
</comment>
<evidence type="ECO:0000256" key="4">
    <source>
        <dbReference type="ARBA" id="ARBA00023136"/>
    </source>
</evidence>
<evidence type="ECO:0000313" key="8">
    <source>
        <dbReference type="Proteomes" id="UP000536442"/>
    </source>
</evidence>
<dbReference type="PANTHER" id="PTHR38776:SF1">
    <property type="entry name" value="MLTA-INTERACTING PROTEIN-RELATED"/>
    <property type="match status" value="1"/>
</dbReference>
<organism evidence="7 8">
    <name type="scientific">Marinobacter adhaerens</name>
    <dbReference type="NCBI Taxonomy" id="1033846"/>
    <lineage>
        <taxon>Bacteria</taxon>
        <taxon>Pseudomonadati</taxon>
        <taxon>Pseudomonadota</taxon>
        <taxon>Gammaproteobacteria</taxon>
        <taxon>Pseudomonadales</taxon>
        <taxon>Marinobacteraceae</taxon>
        <taxon>Marinobacter</taxon>
    </lineage>
</organism>
<accession>A0A851HUG2</accession>
<keyword evidence="5" id="KW-0998">Cell outer membrane</keyword>
<dbReference type="EMBL" id="JABEVQ010000002">
    <property type="protein sequence ID" value="NWN90605.1"/>
    <property type="molecule type" value="Genomic_DNA"/>
</dbReference>
<feature type="chain" id="PRO_5032967930" evidence="6">
    <location>
        <begin position="24"/>
        <end position="469"/>
    </location>
</feature>
<keyword evidence="3 6" id="KW-0732">Signal</keyword>
<keyword evidence="4" id="KW-0472">Membrane</keyword>
<dbReference type="Pfam" id="PF06629">
    <property type="entry name" value="MipA"/>
    <property type="match status" value="1"/>
</dbReference>
<comment type="similarity">
    <text evidence="2">Belongs to the MipA/OmpV family.</text>
</comment>
<evidence type="ECO:0000313" key="7">
    <source>
        <dbReference type="EMBL" id="NWN90605.1"/>
    </source>
</evidence>
<proteinExistence type="inferred from homology"/>
<sequence length="469" mass="52548">MRRSLTTGSVLLALSLVAGEGFASLPDTLVHVNSVPEGTVGLGAAVRKGSSPYVGVNNISGVLSSEKADLVPLYLYEGKHLFVRGTSLGAHLLKHDWLEVDLLAKYRFDRLEADANTYFNGLRDRDQTVDAGFSATVNGNWGALSATWVNDIFGTHNGYELDLTYRYSWKSGRWSLTPFVSYIYQDSDLTDYYYGVEEHEALDNRPLYQAGSAEFWRSGLNVSYRATPRLMLFANMASEHVDSEISNSPLVDEPQINSATLGFAYMFGNALNDSTKQPSSERSGEWSWRLNYGYQAEGPFTRTLTGDLRNSDDVEAYVGGLTFGKLISDGKYIDYWGRLSLNRRFENGNQSDFGEYNAYVMAMTTAHSPWSHEEWFRFGIGFGFSYASRVPYIEKVKQAERERNTSHFLNYLEGQFDVPLRLMFDNKAVRNCYVGLSLLHRSGIFAKSDILGNVSGGSDMVTGHIECKR</sequence>
<dbReference type="InterPro" id="IPR010583">
    <property type="entry name" value="MipA"/>
</dbReference>
<evidence type="ECO:0000256" key="1">
    <source>
        <dbReference type="ARBA" id="ARBA00004442"/>
    </source>
</evidence>
<reference evidence="7 8" key="1">
    <citation type="submission" date="2020-03" db="EMBL/GenBank/DDBJ databases">
        <title>Metagenomic, metatranscriptomic, and metabolomic analyses revealed the key microbes and metabolic features during the fermentation of ganjang, Korean traditional soy sauce.</title>
        <authorList>
            <person name="Chun B.H."/>
            <person name="Jeon C.O."/>
        </authorList>
    </citation>
    <scope>NUCLEOTIDE SEQUENCE [LARGE SCALE GENOMIC DNA]</scope>
    <source>
        <strain evidence="7 8">KG14</strain>
    </source>
</reference>
<dbReference type="PANTHER" id="PTHR38776">
    <property type="entry name" value="MLTA-INTERACTING PROTEIN-RELATED"/>
    <property type="match status" value="1"/>
</dbReference>
<dbReference type="GO" id="GO:0009279">
    <property type="term" value="C:cell outer membrane"/>
    <property type="evidence" value="ECO:0007669"/>
    <property type="project" value="UniProtKB-SubCell"/>
</dbReference>